<organism evidence="2 3">
    <name type="scientific">Leptospirillum ferriphilum (strain ML-04)</name>
    <dbReference type="NCBI Taxonomy" id="1048260"/>
    <lineage>
        <taxon>Bacteria</taxon>
        <taxon>Pseudomonadati</taxon>
        <taxon>Nitrospirota</taxon>
        <taxon>Nitrospiria</taxon>
        <taxon>Nitrospirales</taxon>
        <taxon>Nitrospiraceae</taxon>
        <taxon>Leptospirillum</taxon>
    </lineage>
</organism>
<dbReference type="KEGG" id="lfi:LFML04_0761"/>
<evidence type="ECO:0000256" key="1">
    <source>
        <dbReference type="SAM" id="MobiDB-lite"/>
    </source>
</evidence>
<dbReference type="EMBL" id="CP002919">
    <property type="protein sequence ID" value="AFS52995.1"/>
    <property type="molecule type" value="Genomic_DNA"/>
</dbReference>
<feature type="compositionally biased region" description="Basic and acidic residues" evidence="1">
    <location>
        <begin position="14"/>
        <end position="24"/>
    </location>
</feature>
<name>J9Z907_LEPFM</name>
<protein>
    <submittedName>
        <fullName evidence="2">Uncharacterized protein</fullName>
    </submittedName>
</protein>
<sequence>MELLDLPARKHMKRLDARQSDTRRHPGKKKAGRTLRLITLSFRKVRQ</sequence>
<dbReference type="PATRIC" id="fig|1048260.3.peg.829"/>
<dbReference type="Proteomes" id="UP000006177">
    <property type="component" value="Chromosome"/>
</dbReference>
<accession>J9Z907</accession>
<dbReference type="AlphaFoldDB" id="J9Z907"/>
<reference evidence="2 3" key="1">
    <citation type="journal article" date="2011" name="J. Microbiol.">
        <title>Complete genome of Leptospirillum ferriphilum ML-04 provides insight into its physiology and environmental adaptation.</title>
        <authorList>
            <person name="Mi S."/>
            <person name="Song J."/>
            <person name="Lin J."/>
            <person name="Che Y."/>
            <person name="Zheng H."/>
            <person name="Lin J."/>
        </authorList>
    </citation>
    <scope>NUCLEOTIDE SEQUENCE [LARGE SCALE GENOMIC DNA]</scope>
    <source>
        <strain evidence="2 3">ML-04</strain>
    </source>
</reference>
<dbReference type="HOGENOM" id="CLU_3169740_0_0_0"/>
<evidence type="ECO:0000313" key="2">
    <source>
        <dbReference type="EMBL" id="AFS52995.1"/>
    </source>
</evidence>
<gene>
    <name evidence="2" type="ordered locus">LFML04_0761</name>
</gene>
<dbReference type="STRING" id="1048260.LFML04_0761"/>
<proteinExistence type="predicted"/>
<evidence type="ECO:0000313" key="3">
    <source>
        <dbReference type="Proteomes" id="UP000006177"/>
    </source>
</evidence>
<feature type="region of interest" description="Disordered" evidence="1">
    <location>
        <begin position="1"/>
        <end position="31"/>
    </location>
</feature>